<comment type="caution">
    <text evidence="1">The sequence shown here is derived from an EMBL/GenBank/DDBJ whole genome shotgun (WGS) entry which is preliminary data.</text>
</comment>
<evidence type="ECO:0000313" key="2">
    <source>
        <dbReference type="Proteomes" id="UP001243846"/>
    </source>
</evidence>
<reference evidence="2" key="1">
    <citation type="journal article" date="2019" name="Int. J. Syst. Evol. Microbiol.">
        <title>The Global Catalogue of Microorganisms (GCM) 10K type strain sequencing project: providing services to taxonomists for standard genome sequencing and annotation.</title>
        <authorList>
            <consortium name="The Broad Institute Genomics Platform"/>
            <consortium name="The Broad Institute Genome Sequencing Center for Infectious Disease"/>
            <person name="Wu L."/>
            <person name="Ma J."/>
        </authorList>
    </citation>
    <scope>NUCLEOTIDE SEQUENCE [LARGE SCALE GENOMIC DNA]</scope>
    <source>
        <strain evidence="2">CECT 8482</strain>
    </source>
</reference>
<organism evidence="1 2">
    <name type="scientific">Paracoccus cavernae</name>
    <dbReference type="NCBI Taxonomy" id="1571207"/>
    <lineage>
        <taxon>Bacteria</taxon>
        <taxon>Pseudomonadati</taxon>
        <taxon>Pseudomonadota</taxon>
        <taxon>Alphaproteobacteria</taxon>
        <taxon>Rhodobacterales</taxon>
        <taxon>Paracoccaceae</taxon>
        <taxon>Paracoccus</taxon>
    </lineage>
</organism>
<dbReference type="Proteomes" id="UP001243846">
    <property type="component" value="Unassembled WGS sequence"/>
</dbReference>
<dbReference type="EMBL" id="JAUFRC010000002">
    <property type="protein sequence ID" value="MDN3713635.1"/>
    <property type="molecule type" value="Genomic_DNA"/>
</dbReference>
<protein>
    <submittedName>
        <fullName evidence="1">Uncharacterized protein</fullName>
    </submittedName>
</protein>
<sequence>MSVPPHRKTAAALLEQPAGSVRPGTFLDDRLIFEPPAIWAGVYRRDTLLRYDITLPETPGAGYQDTCFSAMCFLNGMTYHWVDDRYYMYRVDRETASRHVRNRSSEIVELFRFIRNNLEQNGKFGDAASPISTPPISAV</sequence>
<dbReference type="InterPro" id="IPR029044">
    <property type="entry name" value="Nucleotide-diphossugar_trans"/>
</dbReference>
<gene>
    <name evidence="1" type="ORF">QWZ10_21175</name>
</gene>
<evidence type="ECO:0000313" key="1">
    <source>
        <dbReference type="EMBL" id="MDN3713635.1"/>
    </source>
</evidence>
<keyword evidence="2" id="KW-1185">Reference proteome</keyword>
<proteinExistence type="predicted"/>
<dbReference type="SUPFAM" id="SSF53448">
    <property type="entry name" value="Nucleotide-diphospho-sugar transferases"/>
    <property type="match status" value="1"/>
</dbReference>
<name>A0ABT8DE63_9RHOB</name>
<accession>A0ABT8DE63</accession>